<evidence type="ECO:0000256" key="2">
    <source>
        <dbReference type="SAM" id="MobiDB-lite"/>
    </source>
</evidence>
<organism evidence="4 5">
    <name type="scientific">Pseudomonas reidholzensis</name>
    <dbReference type="NCBI Taxonomy" id="1785162"/>
    <lineage>
        <taxon>Bacteria</taxon>
        <taxon>Pseudomonadati</taxon>
        <taxon>Pseudomonadota</taxon>
        <taxon>Gammaproteobacteria</taxon>
        <taxon>Pseudomonadales</taxon>
        <taxon>Pseudomonadaceae</taxon>
        <taxon>Pseudomonas</taxon>
    </lineage>
</organism>
<feature type="coiled-coil region" evidence="1">
    <location>
        <begin position="334"/>
        <end position="385"/>
    </location>
</feature>
<keyword evidence="3" id="KW-1133">Transmembrane helix</keyword>
<keyword evidence="1" id="KW-0175">Coiled coil</keyword>
<evidence type="ECO:0000256" key="1">
    <source>
        <dbReference type="SAM" id="Coils"/>
    </source>
</evidence>
<dbReference type="Proteomes" id="UP000263595">
    <property type="component" value="Unassembled WGS sequence"/>
</dbReference>
<feature type="coiled-coil region" evidence="1">
    <location>
        <begin position="162"/>
        <end position="246"/>
    </location>
</feature>
<dbReference type="PANTHER" id="PTHR32309:SF13">
    <property type="entry name" value="FERRIC ENTEROBACTIN TRANSPORT PROTEIN FEPE"/>
    <property type="match status" value="1"/>
</dbReference>
<sequence length="521" mass="58195">MKSEYELSLKDYIAIIKDRALLLGVTMAVILAVTVAVAMSVPALYQSTGTILVESQQISPELVSANNNSFADERIEVIRQRVMTRENLLRIIDKYSLFTDKGRQLSESDKIDQMRNAIVVNTLSTFVKGRGETTVAFSVSFEHRRPEVAKEVATELVTLFLNENMKQRTERASETTEFLTQEANKLGAELASLENQLADFKQSHANALPENQALRMSMLSRAELEYREVDRDYKSAQEELRYLELELSAASAGMSIKPDSQRAGSTEQPQDLPSLKAEYTRLLSKYTAAHPDVVAIKRKIEALEASGGRGKALSTDSLEVARARTKIGAAQTRIVSLADQKRDLVKKMEGYEAEILEAPQVERGLVTLMRDHDNARKKYEEIRAKEMGAKITESLEQENKAERFVLLEPPLMPEKPVKPNRKKIAALGLVLAPAGGGALVMLLEMLNQRVRGVGALESVLGRRVLVAVPFIATQAELARRKRWRILLVIAGVLVMAIMLVIVHVFYMPLDLLLFKAMARFE</sequence>
<reference evidence="5" key="1">
    <citation type="submission" date="2018-08" db="EMBL/GenBank/DDBJ databases">
        <authorList>
            <person name="Blom J."/>
        </authorList>
    </citation>
    <scope>NUCLEOTIDE SEQUENCE [LARGE SCALE GENOMIC DNA]</scope>
    <source>
        <strain evidence="5">CCOS 865</strain>
    </source>
</reference>
<dbReference type="InterPro" id="IPR050445">
    <property type="entry name" value="Bact_polysacc_biosynth/exp"/>
</dbReference>
<evidence type="ECO:0000313" key="4">
    <source>
        <dbReference type="EMBL" id="SYX92340.1"/>
    </source>
</evidence>
<dbReference type="GO" id="GO:0004713">
    <property type="term" value="F:protein tyrosine kinase activity"/>
    <property type="evidence" value="ECO:0007669"/>
    <property type="project" value="TreeGrafter"/>
</dbReference>
<dbReference type="EMBL" id="UNOZ01000031">
    <property type="protein sequence ID" value="SYX92340.1"/>
    <property type="molecule type" value="Genomic_DNA"/>
</dbReference>
<accession>A0A383RZ00</accession>
<keyword evidence="3" id="KW-0812">Transmembrane</keyword>
<feature type="compositionally biased region" description="Polar residues" evidence="2">
    <location>
        <begin position="262"/>
        <end position="271"/>
    </location>
</feature>
<feature type="transmembrane region" description="Helical" evidence="3">
    <location>
        <begin position="21"/>
        <end position="45"/>
    </location>
</feature>
<feature type="transmembrane region" description="Helical" evidence="3">
    <location>
        <begin position="485"/>
        <end position="506"/>
    </location>
</feature>
<dbReference type="PANTHER" id="PTHR32309">
    <property type="entry name" value="TYROSINE-PROTEIN KINASE"/>
    <property type="match status" value="1"/>
</dbReference>
<name>A0A383RZ00_9PSED</name>
<keyword evidence="5" id="KW-1185">Reference proteome</keyword>
<feature type="transmembrane region" description="Helical" evidence="3">
    <location>
        <begin position="424"/>
        <end position="443"/>
    </location>
</feature>
<dbReference type="GO" id="GO:0005886">
    <property type="term" value="C:plasma membrane"/>
    <property type="evidence" value="ECO:0007669"/>
    <property type="project" value="TreeGrafter"/>
</dbReference>
<keyword evidence="3" id="KW-0472">Membrane</keyword>
<evidence type="ECO:0000256" key="3">
    <source>
        <dbReference type="SAM" id="Phobius"/>
    </source>
</evidence>
<dbReference type="AlphaFoldDB" id="A0A383RZ00"/>
<dbReference type="RefSeq" id="WP_119145336.1">
    <property type="nucleotide sequence ID" value="NZ_CBCSFL010000043.1"/>
</dbReference>
<dbReference type="OrthoDB" id="9795292at2"/>
<proteinExistence type="predicted"/>
<evidence type="ECO:0000313" key="5">
    <source>
        <dbReference type="Proteomes" id="UP000263595"/>
    </source>
</evidence>
<gene>
    <name evidence="4" type="ORF">CCOS865_04625</name>
</gene>
<protein>
    <submittedName>
        <fullName evidence="4">Lipopolysaccharide biosynthesis protein</fullName>
    </submittedName>
</protein>
<feature type="region of interest" description="Disordered" evidence="2">
    <location>
        <begin position="254"/>
        <end position="273"/>
    </location>
</feature>